<comment type="similarity">
    <text evidence="6">Belongs to the ABC-4 integral membrane protein family.</text>
</comment>
<keyword evidence="2" id="KW-1003">Cell membrane</keyword>
<dbReference type="Pfam" id="PF02687">
    <property type="entry name" value="FtsX"/>
    <property type="match status" value="2"/>
</dbReference>
<evidence type="ECO:0000313" key="10">
    <source>
        <dbReference type="Proteomes" id="UP000515563"/>
    </source>
</evidence>
<evidence type="ECO:0000256" key="1">
    <source>
        <dbReference type="ARBA" id="ARBA00004651"/>
    </source>
</evidence>
<feature type="transmembrane region" description="Helical" evidence="7">
    <location>
        <begin position="253"/>
        <end position="275"/>
    </location>
</feature>
<evidence type="ECO:0000256" key="3">
    <source>
        <dbReference type="ARBA" id="ARBA00022692"/>
    </source>
</evidence>
<organism evidence="9 10">
    <name type="scientific">Kribbella qitaiheensis</name>
    <dbReference type="NCBI Taxonomy" id="1544730"/>
    <lineage>
        <taxon>Bacteria</taxon>
        <taxon>Bacillati</taxon>
        <taxon>Actinomycetota</taxon>
        <taxon>Actinomycetes</taxon>
        <taxon>Propionibacteriales</taxon>
        <taxon>Kribbellaceae</taxon>
        <taxon>Kribbella</taxon>
    </lineage>
</organism>
<protein>
    <submittedName>
        <fullName evidence="9">ABC transporter permease</fullName>
    </submittedName>
</protein>
<feature type="transmembrane region" description="Helical" evidence="7">
    <location>
        <begin position="133"/>
        <end position="155"/>
    </location>
</feature>
<feature type="transmembrane region" description="Helical" evidence="7">
    <location>
        <begin position="20"/>
        <end position="43"/>
    </location>
</feature>
<accession>A0A7G6WTM6</accession>
<dbReference type="GO" id="GO:0022857">
    <property type="term" value="F:transmembrane transporter activity"/>
    <property type="evidence" value="ECO:0007669"/>
    <property type="project" value="TreeGrafter"/>
</dbReference>
<sequence length="661" mass="69059">MFFLSRQTVRRHLPLYAGSFVALSVGVFLLGLAATATAATIAYHGPTGAGITVRVPGSGDDDPRNVRVPLDGADVSGLQTVLSLVGGICGFITIFVIASTFAFAVASRRREVGLLRLIGATPRQIRRMVLGEAFMVALAASLTGAVLAQLATPLLLARASYTELAPVKLEAASPWVPLAITVAIGLVVALLGARSAARRAGRVGPVEALREAALEPPRIGVVRILFGLIFLAGSITLLALIRPGTGEAVIPLAMFTPMFLVIALTLLAPLVVPWIGRLWAIPLVRWTNASGRLARSNVVAAPRRSASLAAPILSISAIAGSMVLTLSFAADANSATIRDTLTAPLVITAAENPGDLRERILATPGVAVADGGIPVGIIRKDADDAELESGEGIDPALAARTRALTPITGDLTQLTGKTVAIGKEMAGLGHYKIGSEVSVVYTDRTTDALRVVAILRDAQGVNSSMLVPQDLARQHAPEAQPEHWFVLPADGVDPGQLQARLDQQLTGTGAHVVRAEAWEREQDEGLRKGNQFGLILLLGPAAIYSAIAIANTLLMGSLQRRHEFVTSRLLGATPAQIRRMVLWESSLVGAAALTLGTVITTTVGILLRHAMTEGLHDVPTTIPWALLLGIGTLCLVLATGAATAPTAFILRRTSPADAVGD</sequence>
<proteinExistence type="inferred from homology"/>
<dbReference type="InterPro" id="IPR003838">
    <property type="entry name" value="ABC3_permease_C"/>
</dbReference>
<evidence type="ECO:0000256" key="4">
    <source>
        <dbReference type="ARBA" id="ARBA00022989"/>
    </source>
</evidence>
<feature type="transmembrane region" description="Helical" evidence="7">
    <location>
        <begin position="81"/>
        <end position="106"/>
    </location>
</feature>
<gene>
    <name evidence="9" type="ORF">F1D05_04660</name>
</gene>
<reference evidence="9 10" key="2">
    <citation type="journal article" date="2020" name="Microbiol. Resour. Announc.">
        <title>Antarctic desert soil bacteria exhibit high novel natural product potential, evaluated through long-read genome sequencing and comparative genomics.</title>
        <authorList>
            <person name="Benaud N."/>
            <person name="Edwards R.J."/>
            <person name="Amos T.G."/>
            <person name="D'Agostino P.M."/>
            <person name="Gutierrez-Chavez C."/>
            <person name="Montgomery K."/>
            <person name="Nicetic I."/>
            <person name="Ferrari B.C."/>
        </authorList>
    </citation>
    <scope>NUCLEOTIDE SEQUENCE [LARGE SCALE GENOMIC DNA]</scope>
    <source>
        <strain evidence="9 10">SPB151</strain>
    </source>
</reference>
<feature type="transmembrane region" description="Helical" evidence="7">
    <location>
        <begin position="532"/>
        <end position="554"/>
    </location>
</feature>
<dbReference type="RefSeq" id="WP_185446172.1">
    <property type="nucleotide sequence ID" value="NZ_CP043661.1"/>
</dbReference>
<feature type="domain" description="ABC3 transporter permease C-terminal" evidence="8">
    <location>
        <begin position="541"/>
        <end position="652"/>
    </location>
</feature>
<dbReference type="GO" id="GO:0005886">
    <property type="term" value="C:plasma membrane"/>
    <property type="evidence" value="ECO:0007669"/>
    <property type="project" value="UniProtKB-SubCell"/>
</dbReference>
<dbReference type="Proteomes" id="UP000515563">
    <property type="component" value="Chromosome"/>
</dbReference>
<evidence type="ECO:0000259" key="8">
    <source>
        <dbReference type="Pfam" id="PF02687"/>
    </source>
</evidence>
<comment type="subcellular location">
    <subcellularLocation>
        <location evidence="1">Cell membrane</location>
        <topology evidence="1">Multi-pass membrane protein</topology>
    </subcellularLocation>
</comment>
<dbReference type="InterPro" id="IPR050250">
    <property type="entry name" value="Macrolide_Exporter_MacB"/>
</dbReference>
<feature type="transmembrane region" description="Helical" evidence="7">
    <location>
        <begin position="587"/>
        <end position="610"/>
    </location>
</feature>
<keyword evidence="4 7" id="KW-1133">Transmembrane helix</keyword>
<evidence type="ECO:0000313" key="9">
    <source>
        <dbReference type="EMBL" id="QNE17341.1"/>
    </source>
</evidence>
<evidence type="ECO:0000256" key="7">
    <source>
        <dbReference type="SAM" id="Phobius"/>
    </source>
</evidence>
<keyword evidence="5 7" id="KW-0472">Membrane</keyword>
<dbReference type="AlphaFoldDB" id="A0A7G6WTM6"/>
<reference evidence="10" key="1">
    <citation type="submission" date="2019-09" db="EMBL/GenBank/DDBJ databases">
        <title>Antimicrobial potential of Antarctic Bacteria.</title>
        <authorList>
            <person name="Benaud N."/>
            <person name="Edwards R.J."/>
            <person name="Ferrari B.C."/>
        </authorList>
    </citation>
    <scope>NUCLEOTIDE SEQUENCE [LARGE SCALE GENOMIC DNA]</scope>
    <source>
        <strain evidence="10">SPB151</strain>
    </source>
</reference>
<feature type="transmembrane region" description="Helical" evidence="7">
    <location>
        <begin position="308"/>
        <end position="330"/>
    </location>
</feature>
<feature type="transmembrane region" description="Helical" evidence="7">
    <location>
        <begin position="622"/>
        <end position="644"/>
    </location>
</feature>
<evidence type="ECO:0000256" key="2">
    <source>
        <dbReference type="ARBA" id="ARBA00022475"/>
    </source>
</evidence>
<dbReference type="KEGG" id="kqi:F1D05_04660"/>
<name>A0A7G6WTM6_9ACTN</name>
<evidence type="ECO:0000256" key="6">
    <source>
        <dbReference type="ARBA" id="ARBA00038076"/>
    </source>
</evidence>
<feature type="transmembrane region" description="Helical" evidence="7">
    <location>
        <begin position="175"/>
        <end position="193"/>
    </location>
</feature>
<dbReference type="PANTHER" id="PTHR30572">
    <property type="entry name" value="MEMBRANE COMPONENT OF TRANSPORTER-RELATED"/>
    <property type="match status" value="1"/>
</dbReference>
<evidence type="ECO:0000256" key="5">
    <source>
        <dbReference type="ARBA" id="ARBA00023136"/>
    </source>
</evidence>
<feature type="domain" description="ABC3 transporter permease C-terminal" evidence="8">
    <location>
        <begin position="85"/>
        <end position="202"/>
    </location>
</feature>
<dbReference type="PANTHER" id="PTHR30572:SF4">
    <property type="entry name" value="ABC TRANSPORTER PERMEASE YTRF"/>
    <property type="match status" value="1"/>
</dbReference>
<dbReference type="EMBL" id="CP043661">
    <property type="protein sequence ID" value="QNE17341.1"/>
    <property type="molecule type" value="Genomic_DNA"/>
</dbReference>
<feature type="transmembrane region" description="Helical" evidence="7">
    <location>
        <begin position="220"/>
        <end position="241"/>
    </location>
</feature>
<keyword evidence="3 7" id="KW-0812">Transmembrane</keyword>
<keyword evidence="10" id="KW-1185">Reference proteome</keyword>